<proteinExistence type="predicted"/>
<dbReference type="InterPro" id="IPR052391">
    <property type="entry name" value="E3_Ligase-Neurotoxin"/>
</dbReference>
<keyword evidence="1" id="KW-0040">ANK repeat</keyword>
<feature type="repeat" description="ANK" evidence="1">
    <location>
        <begin position="325"/>
        <end position="357"/>
    </location>
</feature>
<dbReference type="EMBL" id="CP023284">
    <property type="protein sequence ID" value="ATA55397.1"/>
    <property type="molecule type" value="Genomic_DNA"/>
</dbReference>
<dbReference type="SMART" id="SM00248">
    <property type="entry name" value="ANK"/>
    <property type="match status" value="6"/>
</dbReference>
<dbReference type="SUPFAM" id="SSF48403">
    <property type="entry name" value="Ankyrin repeat"/>
    <property type="match status" value="1"/>
</dbReference>
<name>A0A250DLZ4_9BURK</name>
<dbReference type="PROSITE" id="PS50297">
    <property type="entry name" value="ANK_REP_REGION"/>
    <property type="match status" value="3"/>
</dbReference>
<organism evidence="2 3">
    <name type="scientific">Variovorax boronicumulans</name>
    <dbReference type="NCBI Taxonomy" id="436515"/>
    <lineage>
        <taxon>Bacteria</taxon>
        <taxon>Pseudomonadati</taxon>
        <taxon>Pseudomonadota</taxon>
        <taxon>Betaproteobacteria</taxon>
        <taxon>Burkholderiales</taxon>
        <taxon>Comamonadaceae</taxon>
        <taxon>Variovorax</taxon>
    </lineage>
</organism>
<dbReference type="AlphaFoldDB" id="A0A250DLZ4"/>
<dbReference type="InterPro" id="IPR036770">
    <property type="entry name" value="Ankyrin_rpt-contain_sf"/>
</dbReference>
<protein>
    <recommendedName>
        <fullName evidence="4">Ankyrin repeat domain-containing protein</fullName>
    </recommendedName>
</protein>
<dbReference type="RefSeq" id="WP_095745767.1">
    <property type="nucleotide sequence ID" value="NZ_CP023284.1"/>
</dbReference>
<evidence type="ECO:0000256" key="1">
    <source>
        <dbReference type="PROSITE-ProRule" id="PRU00023"/>
    </source>
</evidence>
<feature type="repeat" description="ANK" evidence="1">
    <location>
        <begin position="58"/>
        <end position="90"/>
    </location>
</feature>
<dbReference type="InterPro" id="IPR002110">
    <property type="entry name" value="Ankyrin_rpt"/>
</dbReference>
<dbReference type="PANTHER" id="PTHR24133:SF40">
    <property type="entry name" value="ANKYRIN REPEAT DOMAIN 44"/>
    <property type="match status" value="1"/>
</dbReference>
<dbReference type="Gene3D" id="1.25.40.20">
    <property type="entry name" value="Ankyrin repeat-containing domain"/>
    <property type="match status" value="3"/>
</dbReference>
<reference evidence="2 3" key="1">
    <citation type="submission" date="2017-09" db="EMBL/GenBank/DDBJ databases">
        <title>The diverse metabolic capabilities of V. boronicumulans make it an excellent choice for continued studies on novel biodegradation.</title>
        <authorList>
            <person name="Sun S."/>
        </authorList>
    </citation>
    <scope>NUCLEOTIDE SEQUENCE [LARGE SCALE GENOMIC DNA]</scope>
    <source>
        <strain evidence="2 3">J1</strain>
    </source>
</reference>
<dbReference type="PANTHER" id="PTHR24133">
    <property type="entry name" value="ANKYRIN DOMAIN-CONTAINING"/>
    <property type="match status" value="1"/>
</dbReference>
<feature type="repeat" description="ANK" evidence="1">
    <location>
        <begin position="231"/>
        <end position="255"/>
    </location>
</feature>
<sequence length="488" mass="50961">MLHMPAHPAEAEPARDTTSAQAQIAFFDAVERGRLGEVEAFLAQGFGANDVQGYGFNVGDSPLMKAAQQGNAQMVKLLLRRHADVNYRNANDGETALLRAAKFAGSGGISDTHAVDFRQTLALLLKAGANPDTPDRNGGLPLFFAPTTWAIQALLAAGADPNAASSRPPLIEHAHDPARVRLLLAAGARPDVRDAQGVSALAVAAEKGSLASVRQLLAVMPPDAVRGADADGHNALDAAARGGDAGIVRLLLAQGLPATERAVRAAATQGHLRAARLLHRAMDPPQWPPLEAGAPAEARVYLLILQQKPQEALAAYRAFETVACGRMTPLASAVDAGNVEAVRALLALGVDVNHQTPAPLRSELVPQPQTSSGLPRLVHVLPPPCNDASLAPQAGSPTLPVGRLPFASAPGAESALPPAGFWTDNALMRALARDHLEIARLLVAAGADPALRSHYPPHASAQAWLQAHPPSRGASLAAWKKLLKLSRP</sequence>
<dbReference type="PROSITE" id="PS50088">
    <property type="entry name" value="ANK_REPEAT"/>
    <property type="match status" value="3"/>
</dbReference>
<dbReference type="Pfam" id="PF12796">
    <property type="entry name" value="Ank_2"/>
    <property type="match status" value="2"/>
</dbReference>
<evidence type="ECO:0000313" key="3">
    <source>
        <dbReference type="Proteomes" id="UP000217154"/>
    </source>
</evidence>
<evidence type="ECO:0000313" key="2">
    <source>
        <dbReference type="EMBL" id="ATA55397.1"/>
    </source>
</evidence>
<gene>
    <name evidence="2" type="ORF">CKY39_20870</name>
</gene>
<dbReference type="Pfam" id="PF00023">
    <property type="entry name" value="Ank"/>
    <property type="match status" value="2"/>
</dbReference>
<dbReference type="Proteomes" id="UP000217154">
    <property type="component" value="Chromosome"/>
</dbReference>
<dbReference type="KEGG" id="vbo:CKY39_20870"/>
<evidence type="ECO:0008006" key="4">
    <source>
        <dbReference type="Google" id="ProtNLM"/>
    </source>
</evidence>
<accession>A0A250DLZ4</accession>